<sequence length="85" mass="9414">MADKGRFFQLQVVKGVEQILSHRGVGHLRIARGKTVIAHIDLQDIVVGDQVACEDTQVIKAAKQTVNQDDRGIIVRILCRLRAAI</sequence>
<evidence type="ECO:0000313" key="1">
    <source>
        <dbReference type="EMBL" id="VTN15034.1"/>
    </source>
</evidence>
<dbReference type="AlphaFoldDB" id="A0A4V6J2V2"/>
<dbReference type="EMBL" id="CABDVU010000001">
    <property type="protein sequence ID" value="VTN15034.1"/>
    <property type="molecule type" value="Genomic_DNA"/>
</dbReference>
<evidence type="ECO:0000313" key="2">
    <source>
        <dbReference type="Proteomes" id="UP000339249"/>
    </source>
</evidence>
<protein>
    <submittedName>
        <fullName evidence="1">Uncharacterized protein</fullName>
    </submittedName>
</protein>
<name>A0A4V6J2V2_RAOTE</name>
<gene>
    <name evidence="1" type="ORF">NCTC9185_07113</name>
</gene>
<dbReference type="Proteomes" id="UP000339249">
    <property type="component" value="Unassembled WGS sequence"/>
</dbReference>
<organism evidence="1 2">
    <name type="scientific">Raoultella terrigena</name>
    <name type="common">Klebsiella terrigena</name>
    <dbReference type="NCBI Taxonomy" id="577"/>
    <lineage>
        <taxon>Bacteria</taxon>
        <taxon>Pseudomonadati</taxon>
        <taxon>Pseudomonadota</taxon>
        <taxon>Gammaproteobacteria</taxon>
        <taxon>Enterobacterales</taxon>
        <taxon>Enterobacteriaceae</taxon>
        <taxon>Klebsiella/Raoultella group</taxon>
        <taxon>Raoultella</taxon>
    </lineage>
</organism>
<reference evidence="1 2" key="1">
    <citation type="submission" date="2019-04" db="EMBL/GenBank/DDBJ databases">
        <authorList>
            <consortium name="Pathogen Informatics"/>
        </authorList>
    </citation>
    <scope>NUCLEOTIDE SEQUENCE [LARGE SCALE GENOMIC DNA]</scope>
    <source>
        <strain evidence="1 2">NCTC9185</strain>
    </source>
</reference>
<proteinExistence type="predicted"/>
<accession>A0A4V6J2V2</accession>